<evidence type="ECO:0000313" key="1">
    <source>
        <dbReference type="EMBL" id="SFI39973.1"/>
    </source>
</evidence>
<dbReference type="RefSeq" id="WP_074929707.1">
    <property type="nucleotide sequence ID" value="NZ_FORI01000001.1"/>
</dbReference>
<name>A0A1I3HWH8_9SPIR</name>
<dbReference type="EMBL" id="FORI01000001">
    <property type="protein sequence ID" value="SFI39973.1"/>
    <property type="molecule type" value="Genomic_DNA"/>
</dbReference>
<dbReference type="PROSITE" id="PS51257">
    <property type="entry name" value="PROKAR_LIPOPROTEIN"/>
    <property type="match status" value="1"/>
</dbReference>
<sequence length="147" mass="16742">MNIKTRIIAVFIIIIGIFVSSCDKKSVKSTEDTKIQNNEIERLINQYKGRWHCISSDAFQEIIDMGLVLELGIYVDGRMKISAVVGTEEELLNTGTWTLSPEMDKLNFVIPDQEYGGSIYGSLTIKDDSLYYVLDDSPDEKSIFKRY</sequence>
<dbReference type="AlphaFoldDB" id="A0A1I3HWH8"/>
<accession>A0A1I3HWH8</accession>
<keyword evidence="2" id="KW-1185">Reference proteome</keyword>
<proteinExistence type="predicted"/>
<evidence type="ECO:0000313" key="2">
    <source>
        <dbReference type="Proteomes" id="UP000182737"/>
    </source>
</evidence>
<evidence type="ECO:0008006" key="3">
    <source>
        <dbReference type="Google" id="ProtNLM"/>
    </source>
</evidence>
<organism evidence="1 2">
    <name type="scientific">Treponema bryantii</name>
    <dbReference type="NCBI Taxonomy" id="163"/>
    <lineage>
        <taxon>Bacteria</taxon>
        <taxon>Pseudomonadati</taxon>
        <taxon>Spirochaetota</taxon>
        <taxon>Spirochaetia</taxon>
        <taxon>Spirochaetales</taxon>
        <taxon>Treponemataceae</taxon>
        <taxon>Treponema</taxon>
    </lineage>
</organism>
<dbReference type="Proteomes" id="UP000182737">
    <property type="component" value="Unassembled WGS sequence"/>
</dbReference>
<reference evidence="2" key="1">
    <citation type="submission" date="2016-10" db="EMBL/GenBank/DDBJ databases">
        <authorList>
            <person name="Varghese N."/>
            <person name="Submissions S."/>
        </authorList>
    </citation>
    <scope>NUCLEOTIDE SEQUENCE [LARGE SCALE GENOMIC DNA]</scope>
    <source>
        <strain evidence="2">XBD1002</strain>
    </source>
</reference>
<gene>
    <name evidence="1" type="ORF">SAMN04487775_101125</name>
</gene>
<protein>
    <recommendedName>
        <fullName evidence="3">Lipocalin-like domain-containing protein</fullName>
    </recommendedName>
</protein>